<sequence>MLLTSSPAKAENSYSHSQHNQNKHFQIIQQPLELKFAVTIAGLGLIGLELWWFIFGKSEVGR</sequence>
<evidence type="ECO:0000313" key="2">
    <source>
        <dbReference type="EMBL" id="QYX34336.1"/>
    </source>
</evidence>
<reference evidence="2 3" key="1">
    <citation type="journal article" date="2022" name="J. Am. Chem. Soc.">
        <title>Biosynthesis of Guanitoxin Enables Global Environmental Detection in Freshwater Cyanobacteria.</title>
        <authorList>
            <person name="Lima S.T."/>
            <person name="Fallon T.R."/>
            <person name="Cordoza J.L."/>
            <person name="Chekan J.R."/>
            <person name="Delbaje E."/>
            <person name="Hopiavuori A.R."/>
            <person name="Alvarenga D.O."/>
            <person name="Wood S.M."/>
            <person name="Luhavaya H."/>
            <person name="Baumgartner J.T."/>
            <person name="Dorr F.A."/>
            <person name="Etchegaray A."/>
            <person name="Pinto E."/>
            <person name="McKinnie S.M.K."/>
            <person name="Fiore M.F."/>
            <person name="Moore B.S."/>
        </authorList>
    </citation>
    <scope>NUCLEOTIDE SEQUENCE [LARGE SCALE GENOMIC DNA]</scope>
    <source>
        <strain evidence="2 3">ITEP-024</strain>
    </source>
</reference>
<accession>A0ABX8X764</accession>
<keyword evidence="1" id="KW-1133">Transmembrane helix</keyword>
<protein>
    <submittedName>
        <fullName evidence="2">Uncharacterized protein</fullName>
    </submittedName>
</protein>
<gene>
    <name evidence="2" type="ORF">K2F26_22310</name>
</gene>
<dbReference type="EMBL" id="CP080598">
    <property type="protein sequence ID" value="QYX34336.1"/>
    <property type="molecule type" value="Genomic_DNA"/>
</dbReference>
<proteinExistence type="predicted"/>
<feature type="transmembrane region" description="Helical" evidence="1">
    <location>
        <begin position="36"/>
        <end position="55"/>
    </location>
</feature>
<organism evidence="2 3">
    <name type="scientific">Sphaerospermopsis torques-reginae ITEP-024</name>
    <dbReference type="NCBI Taxonomy" id="984208"/>
    <lineage>
        <taxon>Bacteria</taxon>
        <taxon>Bacillati</taxon>
        <taxon>Cyanobacteriota</taxon>
        <taxon>Cyanophyceae</taxon>
        <taxon>Nostocales</taxon>
        <taxon>Aphanizomenonaceae</taxon>
        <taxon>Sphaerospermopsis</taxon>
        <taxon>Sphaerospermopsis torques-reginae</taxon>
    </lineage>
</organism>
<keyword evidence="1" id="KW-0472">Membrane</keyword>
<keyword evidence="1" id="KW-0812">Transmembrane</keyword>
<name>A0ABX8X764_9CYAN</name>
<evidence type="ECO:0000313" key="3">
    <source>
        <dbReference type="Proteomes" id="UP000826540"/>
    </source>
</evidence>
<keyword evidence="3" id="KW-1185">Reference proteome</keyword>
<evidence type="ECO:0000256" key="1">
    <source>
        <dbReference type="SAM" id="Phobius"/>
    </source>
</evidence>
<dbReference type="Proteomes" id="UP000826540">
    <property type="component" value="Chromosome"/>
</dbReference>